<feature type="region of interest" description="Disordered" evidence="1">
    <location>
        <begin position="31"/>
        <end position="51"/>
    </location>
</feature>
<accession>A0A1Y1SID3</accession>
<reference evidence="2 3" key="1">
    <citation type="submission" date="2013-04" db="EMBL/GenBank/DDBJ databases">
        <title>Oceanococcus atlanticus 22II-S10r2 Genome Sequencing.</title>
        <authorList>
            <person name="Lai Q."/>
            <person name="Li G."/>
            <person name="Shao Z."/>
        </authorList>
    </citation>
    <scope>NUCLEOTIDE SEQUENCE [LARGE SCALE GENOMIC DNA]</scope>
    <source>
        <strain evidence="2 3">22II-S10r2</strain>
    </source>
</reference>
<evidence type="ECO:0000313" key="3">
    <source>
        <dbReference type="Proteomes" id="UP000192342"/>
    </source>
</evidence>
<evidence type="ECO:0000313" key="2">
    <source>
        <dbReference type="EMBL" id="ORE89442.1"/>
    </source>
</evidence>
<keyword evidence="3" id="KW-1185">Reference proteome</keyword>
<organism evidence="2 3">
    <name type="scientific">Oceanococcus atlanticus</name>
    <dbReference type="NCBI Taxonomy" id="1317117"/>
    <lineage>
        <taxon>Bacteria</taxon>
        <taxon>Pseudomonadati</taxon>
        <taxon>Pseudomonadota</taxon>
        <taxon>Gammaproteobacteria</taxon>
        <taxon>Chromatiales</taxon>
        <taxon>Oceanococcaceae</taxon>
        <taxon>Oceanococcus</taxon>
    </lineage>
</organism>
<sequence length="83" mass="10005">MDDERWKYRTHKGARLAMLERNLTQTVRERLEGMQAHNQLDTSHARDMRERKRRDYSRWLFYDDCSKPASSMQQTTKPTSGDQ</sequence>
<comment type="caution">
    <text evidence="2">The sequence shown here is derived from an EMBL/GenBank/DDBJ whole genome shotgun (WGS) entry which is preliminary data.</text>
</comment>
<gene>
    <name evidence="2" type="ORF">ATO7_06165</name>
</gene>
<name>A0A1Y1SID3_9GAMM</name>
<dbReference type="Proteomes" id="UP000192342">
    <property type="component" value="Unassembled WGS sequence"/>
</dbReference>
<dbReference type="EMBL" id="AQQV01000001">
    <property type="protein sequence ID" value="ORE89442.1"/>
    <property type="molecule type" value="Genomic_DNA"/>
</dbReference>
<dbReference type="AlphaFoldDB" id="A0A1Y1SID3"/>
<evidence type="ECO:0000256" key="1">
    <source>
        <dbReference type="SAM" id="MobiDB-lite"/>
    </source>
</evidence>
<proteinExistence type="predicted"/>
<protein>
    <submittedName>
        <fullName evidence="2">Uncharacterized protein</fullName>
    </submittedName>
</protein>
<dbReference type="RefSeq" id="WP_083560551.1">
    <property type="nucleotide sequence ID" value="NZ_AQQV01000001.1"/>
</dbReference>